<evidence type="ECO:0008006" key="4">
    <source>
        <dbReference type="Google" id="ProtNLM"/>
    </source>
</evidence>
<protein>
    <recommendedName>
        <fullName evidence="4">STAS/SEC14 domain-containing protein</fullName>
    </recommendedName>
</protein>
<proteinExistence type="predicted"/>
<dbReference type="Pfam" id="PF11964">
    <property type="entry name" value="SpoIIAA-like"/>
    <property type="match status" value="1"/>
</dbReference>
<dbReference type="AlphaFoldDB" id="A0A166ZL79"/>
<organism evidence="2 3">
    <name type="scientific">Pseudoalteromonas luteoviolacea H33</name>
    <dbReference type="NCBI Taxonomy" id="1365251"/>
    <lineage>
        <taxon>Bacteria</taxon>
        <taxon>Pseudomonadati</taxon>
        <taxon>Pseudomonadota</taxon>
        <taxon>Gammaproteobacteria</taxon>
        <taxon>Alteromonadales</taxon>
        <taxon>Pseudoalteromonadaceae</taxon>
        <taxon>Pseudoalteromonas</taxon>
    </lineage>
</organism>
<gene>
    <name evidence="2" type="ORF">N476_05375</name>
</gene>
<name>A0A166ZL79_9GAMM</name>
<comment type="caution">
    <text evidence="2">The sequence shown here is derived from an EMBL/GenBank/DDBJ whole genome shotgun (WGS) entry which is preliminary data.</text>
</comment>
<accession>A0A166ZL79</accession>
<dbReference type="InterPro" id="IPR038396">
    <property type="entry name" value="SpoIIAA-like_sf"/>
</dbReference>
<dbReference type="InterPro" id="IPR036513">
    <property type="entry name" value="STAS_dom_sf"/>
</dbReference>
<dbReference type="PATRIC" id="fig|1365251.3.peg.5198"/>
<sequence>MNYCKKGYCLLIFYFLKAAFAMSEFHGISVGTERRDFGLLLSFKAVGRLTHQDYVVVLPIVDQVVMHSMNEDICVLIDLTELQGWEVSEAWTDIRLACKYSDQFARTAVIGCNRWQRIMSIIGGWVLGGQTRYFSEPHSAQHWLNHL</sequence>
<keyword evidence="1" id="KW-0732">Signal</keyword>
<dbReference type="Proteomes" id="UP000076503">
    <property type="component" value="Unassembled WGS sequence"/>
</dbReference>
<reference evidence="2 3" key="1">
    <citation type="submission" date="2013-07" db="EMBL/GenBank/DDBJ databases">
        <title>Comparative Genomic and Metabolomic Analysis of Twelve Strains of Pseudoalteromonas luteoviolacea.</title>
        <authorList>
            <person name="Vynne N.G."/>
            <person name="Mansson M."/>
            <person name="Gram L."/>
        </authorList>
    </citation>
    <scope>NUCLEOTIDE SEQUENCE [LARGE SCALE GENOMIC DNA]</scope>
    <source>
        <strain evidence="2 3">H33</strain>
    </source>
</reference>
<evidence type="ECO:0000256" key="1">
    <source>
        <dbReference type="SAM" id="SignalP"/>
    </source>
</evidence>
<dbReference type="EMBL" id="AUXZ01000141">
    <property type="protein sequence ID" value="KZN44428.1"/>
    <property type="molecule type" value="Genomic_DNA"/>
</dbReference>
<dbReference type="SUPFAM" id="SSF52091">
    <property type="entry name" value="SpoIIaa-like"/>
    <property type="match status" value="1"/>
</dbReference>
<evidence type="ECO:0000313" key="3">
    <source>
        <dbReference type="Proteomes" id="UP000076503"/>
    </source>
</evidence>
<evidence type="ECO:0000313" key="2">
    <source>
        <dbReference type="EMBL" id="KZN44428.1"/>
    </source>
</evidence>
<feature type="signal peptide" evidence="1">
    <location>
        <begin position="1"/>
        <end position="21"/>
    </location>
</feature>
<dbReference type="InterPro" id="IPR021866">
    <property type="entry name" value="SpoIIAA-like"/>
</dbReference>
<feature type="chain" id="PRO_5007883305" description="STAS/SEC14 domain-containing protein" evidence="1">
    <location>
        <begin position="22"/>
        <end position="147"/>
    </location>
</feature>
<dbReference type="Gene3D" id="3.40.50.10600">
    <property type="entry name" value="SpoIIaa-like domains"/>
    <property type="match status" value="1"/>
</dbReference>